<keyword evidence="2" id="KW-0805">Transcription regulation</keyword>
<comment type="similarity">
    <text evidence="1">Belongs to the LysR transcriptional regulatory family.</text>
</comment>
<evidence type="ECO:0000259" key="5">
    <source>
        <dbReference type="PROSITE" id="PS50931"/>
    </source>
</evidence>
<keyword evidence="3" id="KW-0238">DNA-binding</keyword>
<dbReference type="InterPro" id="IPR050950">
    <property type="entry name" value="HTH-type_LysR_regulators"/>
</dbReference>
<organism evidence="6 7">
    <name type="scientific">Rhizobium straminoryzae</name>
    <dbReference type="NCBI Taxonomy" id="1387186"/>
    <lineage>
        <taxon>Bacteria</taxon>
        <taxon>Pseudomonadati</taxon>
        <taxon>Pseudomonadota</taxon>
        <taxon>Alphaproteobacteria</taxon>
        <taxon>Hyphomicrobiales</taxon>
        <taxon>Rhizobiaceae</taxon>
        <taxon>Rhizobium/Agrobacterium group</taxon>
        <taxon>Rhizobium</taxon>
    </lineage>
</organism>
<evidence type="ECO:0000256" key="3">
    <source>
        <dbReference type="ARBA" id="ARBA00023125"/>
    </source>
</evidence>
<dbReference type="SUPFAM" id="SSF53850">
    <property type="entry name" value="Periplasmic binding protein-like II"/>
    <property type="match status" value="1"/>
</dbReference>
<evidence type="ECO:0000313" key="7">
    <source>
        <dbReference type="Proteomes" id="UP000316801"/>
    </source>
</evidence>
<evidence type="ECO:0000313" key="6">
    <source>
        <dbReference type="EMBL" id="TRL37557.1"/>
    </source>
</evidence>
<dbReference type="Proteomes" id="UP000316801">
    <property type="component" value="Unassembled WGS sequence"/>
</dbReference>
<evidence type="ECO:0000256" key="2">
    <source>
        <dbReference type="ARBA" id="ARBA00023015"/>
    </source>
</evidence>
<keyword evidence="7" id="KW-1185">Reference proteome</keyword>
<dbReference type="CDD" id="cd08423">
    <property type="entry name" value="PBP2_LTTR_like_6"/>
    <property type="match status" value="1"/>
</dbReference>
<name>A0A549T6Q3_9HYPH</name>
<dbReference type="EMBL" id="VJMG01000042">
    <property type="protein sequence ID" value="TRL37557.1"/>
    <property type="molecule type" value="Genomic_DNA"/>
</dbReference>
<dbReference type="GO" id="GO:0003700">
    <property type="term" value="F:DNA-binding transcription factor activity"/>
    <property type="evidence" value="ECO:0007669"/>
    <property type="project" value="InterPro"/>
</dbReference>
<dbReference type="RefSeq" id="WP_143126021.1">
    <property type="nucleotide sequence ID" value="NZ_VJMG01000042.1"/>
</dbReference>
<dbReference type="PANTHER" id="PTHR30419">
    <property type="entry name" value="HTH-TYPE TRANSCRIPTIONAL REGULATOR YBHD"/>
    <property type="match status" value="1"/>
</dbReference>
<dbReference type="Pfam" id="PF03466">
    <property type="entry name" value="LysR_substrate"/>
    <property type="match status" value="1"/>
</dbReference>
<feature type="domain" description="HTH lysR-type" evidence="5">
    <location>
        <begin position="1"/>
        <end position="58"/>
    </location>
</feature>
<dbReference type="Gene3D" id="3.40.190.10">
    <property type="entry name" value="Periplasmic binding protein-like II"/>
    <property type="match status" value="2"/>
</dbReference>
<dbReference type="SUPFAM" id="SSF46785">
    <property type="entry name" value="Winged helix' DNA-binding domain"/>
    <property type="match status" value="1"/>
</dbReference>
<accession>A0A549T6Q3</accession>
<dbReference type="AlphaFoldDB" id="A0A549T6Q3"/>
<keyword evidence="4" id="KW-0804">Transcription</keyword>
<gene>
    <name evidence="6" type="ORF">FNA46_15000</name>
</gene>
<dbReference type="InterPro" id="IPR000847">
    <property type="entry name" value="LysR_HTH_N"/>
</dbReference>
<dbReference type="Gene3D" id="1.10.10.10">
    <property type="entry name" value="Winged helix-like DNA-binding domain superfamily/Winged helix DNA-binding domain"/>
    <property type="match status" value="1"/>
</dbReference>
<evidence type="ECO:0000256" key="4">
    <source>
        <dbReference type="ARBA" id="ARBA00023163"/>
    </source>
</evidence>
<dbReference type="InterPro" id="IPR036388">
    <property type="entry name" value="WH-like_DNA-bd_sf"/>
</dbReference>
<evidence type="ECO:0000256" key="1">
    <source>
        <dbReference type="ARBA" id="ARBA00009437"/>
    </source>
</evidence>
<dbReference type="GO" id="GO:0005829">
    <property type="term" value="C:cytosol"/>
    <property type="evidence" value="ECO:0007669"/>
    <property type="project" value="TreeGrafter"/>
</dbReference>
<reference evidence="6 7" key="1">
    <citation type="submission" date="2019-07" db="EMBL/GenBank/DDBJ databases">
        <title>Ln-dependent methylotrophs.</title>
        <authorList>
            <person name="Tani A."/>
        </authorList>
    </citation>
    <scope>NUCLEOTIDE SEQUENCE [LARGE SCALE GENOMIC DNA]</scope>
    <source>
        <strain evidence="6 7">SM12</strain>
    </source>
</reference>
<dbReference type="PROSITE" id="PS50931">
    <property type="entry name" value="HTH_LYSR"/>
    <property type="match status" value="1"/>
</dbReference>
<sequence>MDLQRLRTLRELHHRQTMAAVADALLISASAVSQQVALLEADLDVKLIERRGRGVTFTPAGLRLIDHADRIFGLVEAARTDLAALKQVICGEIRIAAFPSIAATVVPAAMRLARERHPQLDVTLSAMEPSEGLAALRSWQTDIALIDDLTLTPDPTDERVDRIFLQEDELFAILPVSHRLSMAETVSLADLRGEKWALDVASNVYSDVIRERCRQAGFEPQVNGYCNDFEVVLALIRAGCCISVMPALRLRHVGREVCIKRLNPPIHRRIMIAIRAKEARNPALCAFIDVLLEAARDFMPSQATAGVA</sequence>
<protein>
    <submittedName>
        <fullName evidence="6">LysR family transcriptional regulator</fullName>
    </submittedName>
</protein>
<dbReference type="InterPro" id="IPR036390">
    <property type="entry name" value="WH_DNA-bd_sf"/>
</dbReference>
<dbReference type="InterPro" id="IPR005119">
    <property type="entry name" value="LysR_subst-bd"/>
</dbReference>
<proteinExistence type="inferred from homology"/>
<dbReference type="Pfam" id="PF00126">
    <property type="entry name" value="HTH_1"/>
    <property type="match status" value="1"/>
</dbReference>
<dbReference type="GO" id="GO:0003677">
    <property type="term" value="F:DNA binding"/>
    <property type="evidence" value="ECO:0007669"/>
    <property type="project" value="UniProtKB-KW"/>
</dbReference>
<comment type="caution">
    <text evidence="6">The sequence shown here is derived from an EMBL/GenBank/DDBJ whole genome shotgun (WGS) entry which is preliminary data.</text>
</comment>